<dbReference type="InterPro" id="IPR006094">
    <property type="entry name" value="Oxid_FAD_bind_N"/>
</dbReference>
<dbReference type="Proteomes" id="UP000177942">
    <property type="component" value="Unassembled WGS sequence"/>
</dbReference>
<dbReference type="GO" id="GO:0008360">
    <property type="term" value="P:regulation of cell shape"/>
    <property type="evidence" value="ECO:0007669"/>
    <property type="project" value="UniProtKB-KW"/>
</dbReference>
<keyword evidence="11 16" id="KW-0573">Peptidoglycan synthesis</keyword>
<dbReference type="Gene3D" id="3.30.465.10">
    <property type="match status" value="1"/>
</dbReference>
<dbReference type="InterPro" id="IPR016169">
    <property type="entry name" value="FAD-bd_PCMH_sub2"/>
</dbReference>
<accession>A0A1G1ZML0</accession>
<dbReference type="Gene3D" id="3.30.43.10">
    <property type="entry name" value="Uridine Diphospho-n-acetylenolpyruvylglucosamine Reductase, domain 2"/>
    <property type="match status" value="1"/>
</dbReference>
<comment type="catalytic activity">
    <reaction evidence="15 16">
        <text>UDP-N-acetyl-alpha-D-muramate + NADP(+) = UDP-N-acetyl-3-O-(1-carboxyvinyl)-alpha-D-glucosamine + NADPH + H(+)</text>
        <dbReference type="Rhea" id="RHEA:12248"/>
        <dbReference type="ChEBI" id="CHEBI:15378"/>
        <dbReference type="ChEBI" id="CHEBI:57783"/>
        <dbReference type="ChEBI" id="CHEBI:58349"/>
        <dbReference type="ChEBI" id="CHEBI:68483"/>
        <dbReference type="ChEBI" id="CHEBI:70757"/>
        <dbReference type="EC" id="1.3.1.98"/>
    </reaction>
</comment>
<sequence length="330" mass="36151">MFSQSINLSNYSNYKIGGLARYFYRAKNVEQLIRSIEKARQFQLPVFVLGGGTNLLISDEGFNGLVLKPEINLLKTEGNIIKVGAGVSVSQLLNCVITKSLSGLEWAGGLPGTLGGAIRGNAGAFGGEIKDSIKEVVSLDISGKRPKLVKRNNAQCKFGYRNSIFKMRDGKEIILEATLAIKKGDKKEIRDAAEEKIKYRQERQPLDYPNIGSIFKNVPLAQIIADLKAQITQINSDTVRVSPRSSPRKSAFTAPMKTDPFPVVPTAYLISECGLKGVSRGGAMISPKHPNFIVNVLNAKAVDVKALINLVKLEVKKKFGVELEEEIIYL</sequence>
<keyword evidence="8 16" id="KW-0274">FAD</keyword>
<evidence type="ECO:0000256" key="14">
    <source>
        <dbReference type="ARBA" id="ARBA00023316"/>
    </source>
</evidence>
<dbReference type="GO" id="GO:0008762">
    <property type="term" value="F:UDP-N-acetylmuramate dehydrogenase activity"/>
    <property type="evidence" value="ECO:0007669"/>
    <property type="project" value="UniProtKB-UniRule"/>
</dbReference>
<evidence type="ECO:0000256" key="8">
    <source>
        <dbReference type="ARBA" id="ARBA00022827"/>
    </source>
</evidence>
<keyword evidence="10 16" id="KW-0133">Cell shape</keyword>
<evidence type="ECO:0000256" key="11">
    <source>
        <dbReference type="ARBA" id="ARBA00022984"/>
    </source>
</evidence>
<keyword evidence="12 16" id="KW-0560">Oxidoreductase</keyword>
<evidence type="ECO:0000313" key="19">
    <source>
        <dbReference type="Proteomes" id="UP000177942"/>
    </source>
</evidence>
<evidence type="ECO:0000256" key="6">
    <source>
        <dbReference type="ARBA" id="ARBA00022618"/>
    </source>
</evidence>
<dbReference type="Pfam" id="PF01565">
    <property type="entry name" value="FAD_binding_4"/>
    <property type="match status" value="1"/>
</dbReference>
<dbReference type="GO" id="GO:0005829">
    <property type="term" value="C:cytosol"/>
    <property type="evidence" value="ECO:0007669"/>
    <property type="project" value="TreeGrafter"/>
</dbReference>
<evidence type="ECO:0000256" key="7">
    <source>
        <dbReference type="ARBA" id="ARBA00022630"/>
    </source>
</evidence>
<organism evidence="18 19">
    <name type="scientific">Candidatus Harrisonbacteria bacterium RIFCSPLOWO2_01_FULL_44_18</name>
    <dbReference type="NCBI Taxonomy" id="1798407"/>
    <lineage>
        <taxon>Bacteria</taxon>
        <taxon>Candidatus Harrisoniibacteriota</taxon>
    </lineage>
</organism>
<dbReference type="SUPFAM" id="SSF56194">
    <property type="entry name" value="Uridine diphospho-N-Acetylenolpyruvylglucosamine reductase, MurB, C-terminal domain"/>
    <property type="match status" value="1"/>
</dbReference>
<dbReference type="InterPro" id="IPR011601">
    <property type="entry name" value="MurB_C"/>
</dbReference>
<dbReference type="PANTHER" id="PTHR21071:SF4">
    <property type="entry name" value="UDP-N-ACETYLENOLPYRUVOYLGLUCOSAMINE REDUCTASE"/>
    <property type="match status" value="1"/>
</dbReference>
<evidence type="ECO:0000256" key="2">
    <source>
        <dbReference type="ARBA" id="ARBA00003921"/>
    </source>
</evidence>
<evidence type="ECO:0000256" key="4">
    <source>
        <dbReference type="ARBA" id="ARBA00004752"/>
    </source>
</evidence>
<dbReference type="GO" id="GO:0071555">
    <property type="term" value="P:cell wall organization"/>
    <property type="evidence" value="ECO:0007669"/>
    <property type="project" value="UniProtKB-KW"/>
</dbReference>
<feature type="active site" evidence="16">
    <location>
        <position position="161"/>
    </location>
</feature>
<dbReference type="InterPro" id="IPR036318">
    <property type="entry name" value="FAD-bd_PCMH-like_sf"/>
</dbReference>
<evidence type="ECO:0000256" key="13">
    <source>
        <dbReference type="ARBA" id="ARBA00023306"/>
    </source>
</evidence>
<keyword evidence="13 16" id="KW-0131">Cell cycle</keyword>
<dbReference type="Gene3D" id="3.90.78.10">
    <property type="entry name" value="UDP-N-acetylenolpyruvoylglucosamine reductase, C-terminal domain"/>
    <property type="match status" value="1"/>
</dbReference>
<dbReference type="InterPro" id="IPR036635">
    <property type="entry name" value="MurB_C_sf"/>
</dbReference>
<dbReference type="UniPathway" id="UPA00219"/>
<dbReference type="GO" id="GO:0009252">
    <property type="term" value="P:peptidoglycan biosynthetic process"/>
    <property type="evidence" value="ECO:0007669"/>
    <property type="project" value="UniProtKB-UniRule"/>
</dbReference>
<keyword evidence="14 16" id="KW-0961">Cell wall biogenesis/degradation</keyword>
<keyword evidence="6 16" id="KW-0132">Cell division</keyword>
<gene>
    <name evidence="16" type="primary">murB</name>
    <name evidence="18" type="ORF">A3A16_02135</name>
</gene>
<dbReference type="InterPro" id="IPR016166">
    <property type="entry name" value="FAD-bd_PCMH"/>
</dbReference>
<dbReference type="PROSITE" id="PS51387">
    <property type="entry name" value="FAD_PCMH"/>
    <property type="match status" value="1"/>
</dbReference>
<dbReference type="STRING" id="1798407.A3A16_02135"/>
<name>A0A1G1ZML0_9BACT</name>
<keyword evidence="9 16" id="KW-0521">NADP</keyword>
<evidence type="ECO:0000256" key="12">
    <source>
        <dbReference type="ARBA" id="ARBA00023002"/>
    </source>
</evidence>
<evidence type="ECO:0000256" key="9">
    <source>
        <dbReference type="ARBA" id="ARBA00022857"/>
    </source>
</evidence>
<dbReference type="SUPFAM" id="SSF56176">
    <property type="entry name" value="FAD-binding/transporter-associated domain-like"/>
    <property type="match status" value="1"/>
</dbReference>
<keyword evidence="5 16" id="KW-0963">Cytoplasm</keyword>
<dbReference type="GO" id="GO:0071949">
    <property type="term" value="F:FAD binding"/>
    <property type="evidence" value="ECO:0007669"/>
    <property type="project" value="InterPro"/>
</dbReference>
<evidence type="ECO:0000256" key="3">
    <source>
        <dbReference type="ARBA" id="ARBA00004496"/>
    </source>
</evidence>
<feature type="active site" description="Proton donor" evidence="16">
    <location>
        <position position="213"/>
    </location>
</feature>
<reference evidence="18 19" key="1">
    <citation type="journal article" date="2016" name="Nat. Commun.">
        <title>Thousands of microbial genomes shed light on interconnected biogeochemical processes in an aquifer system.</title>
        <authorList>
            <person name="Anantharaman K."/>
            <person name="Brown C.T."/>
            <person name="Hug L.A."/>
            <person name="Sharon I."/>
            <person name="Castelle C.J."/>
            <person name="Probst A.J."/>
            <person name="Thomas B.C."/>
            <person name="Singh A."/>
            <person name="Wilkins M.J."/>
            <person name="Karaoz U."/>
            <person name="Brodie E.L."/>
            <person name="Williams K.H."/>
            <person name="Hubbard S.S."/>
            <person name="Banfield J.F."/>
        </authorList>
    </citation>
    <scope>NUCLEOTIDE SEQUENCE [LARGE SCALE GENOMIC DNA]</scope>
</reference>
<evidence type="ECO:0000259" key="17">
    <source>
        <dbReference type="PROSITE" id="PS51387"/>
    </source>
</evidence>
<evidence type="ECO:0000313" key="18">
    <source>
        <dbReference type="EMBL" id="OGY65842.1"/>
    </source>
</evidence>
<feature type="domain" description="FAD-binding PCMH-type" evidence="17">
    <location>
        <begin position="15"/>
        <end position="184"/>
    </location>
</feature>
<comment type="cofactor">
    <cofactor evidence="1 16">
        <name>FAD</name>
        <dbReference type="ChEBI" id="CHEBI:57692"/>
    </cofactor>
</comment>
<comment type="caution">
    <text evidence="18">The sequence shown here is derived from an EMBL/GenBank/DDBJ whole genome shotgun (WGS) entry which is preliminary data.</text>
</comment>
<proteinExistence type="inferred from homology"/>
<evidence type="ECO:0000256" key="5">
    <source>
        <dbReference type="ARBA" id="ARBA00022490"/>
    </source>
</evidence>
<dbReference type="InterPro" id="IPR016167">
    <property type="entry name" value="FAD-bd_PCMH_sub1"/>
</dbReference>
<protein>
    <recommendedName>
        <fullName evidence="16">UDP-N-acetylenolpyruvoylglucosamine reductase</fullName>
        <ecNumber evidence="16">1.3.1.98</ecNumber>
    </recommendedName>
    <alternativeName>
        <fullName evidence="16">UDP-N-acetylmuramate dehydrogenase</fullName>
    </alternativeName>
</protein>
<feature type="active site" evidence="16">
    <location>
        <position position="326"/>
    </location>
</feature>
<comment type="subcellular location">
    <subcellularLocation>
        <location evidence="3 16">Cytoplasm</location>
    </subcellularLocation>
</comment>
<dbReference type="EMBL" id="MHJJ01000006">
    <property type="protein sequence ID" value="OGY65842.1"/>
    <property type="molecule type" value="Genomic_DNA"/>
</dbReference>
<evidence type="ECO:0000256" key="15">
    <source>
        <dbReference type="ARBA" id="ARBA00048914"/>
    </source>
</evidence>
<dbReference type="PANTHER" id="PTHR21071">
    <property type="entry name" value="UDP-N-ACETYLENOLPYRUVOYLGLUCOSAMINE REDUCTASE"/>
    <property type="match status" value="1"/>
</dbReference>
<comment type="similarity">
    <text evidence="16">Belongs to the MurB family.</text>
</comment>
<dbReference type="Pfam" id="PF02873">
    <property type="entry name" value="MurB_C"/>
    <property type="match status" value="1"/>
</dbReference>
<dbReference type="HAMAP" id="MF_00037">
    <property type="entry name" value="MurB"/>
    <property type="match status" value="1"/>
</dbReference>
<keyword evidence="7 16" id="KW-0285">Flavoprotein</keyword>
<dbReference type="GO" id="GO:0051301">
    <property type="term" value="P:cell division"/>
    <property type="evidence" value="ECO:0007669"/>
    <property type="project" value="UniProtKB-KW"/>
</dbReference>
<evidence type="ECO:0000256" key="10">
    <source>
        <dbReference type="ARBA" id="ARBA00022960"/>
    </source>
</evidence>
<dbReference type="EC" id="1.3.1.98" evidence="16"/>
<evidence type="ECO:0000256" key="16">
    <source>
        <dbReference type="HAMAP-Rule" id="MF_00037"/>
    </source>
</evidence>
<dbReference type="NCBIfam" id="TIGR00179">
    <property type="entry name" value="murB"/>
    <property type="match status" value="1"/>
</dbReference>
<comment type="pathway">
    <text evidence="4 16">Cell wall biogenesis; peptidoglycan biosynthesis.</text>
</comment>
<comment type="function">
    <text evidence="2 16">Cell wall formation.</text>
</comment>
<evidence type="ECO:0000256" key="1">
    <source>
        <dbReference type="ARBA" id="ARBA00001974"/>
    </source>
</evidence>
<dbReference type="AlphaFoldDB" id="A0A1G1ZML0"/>
<dbReference type="InterPro" id="IPR003170">
    <property type="entry name" value="MurB"/>
</dbReference>